<dbReference type="EMBL" id="VSRR010016179">
    <property type="protein sequence ID" value="MPC59011.1"/>
    <property type="molecule type" value="Genomic_DNA"/>
</dbReference>
<feature type="region of interest" description="Disordered" evidence="1">
    <location>
        <begin position="18"/>
        <end position="56"/>
    </location>
</feature>
<dbReference type="AlphaFoldDB" id="A0A5B7GG13"/>
<sequence>MPVRDMFRRGARCVGMAWPQHKGAGPRSPAQRSNCLEHTPRAFTPPSPSWPVPPPPRIEPSTLAARPGEYENTAIPSQQECSSVSFLSHIQYTTVTSQPITAFGNSLGGRVRQGGSAERVAVAASICREIPMATRKLLVF</sequence>
<feature type="compositionally biased region" description="Pro residues" evidence="1">
    <location>
        <begin position="43"/>
        <end position="56"/>
    </location>
</feature>
<organism evidence="2 3">
    <name type="scientific">Portunus trituberculatus</name>
    <name type="common">Swimming crab</name>
    <name type="synonym">Neptunus trituberculatus</name>
    <dbReference type="NCBI Taxonomy" id="210409"/>
    <lineage>
        <taxon>Eukaryota</taxon>
        <taxon>Metazoa</taxon>
        <taxon>Ecdysozoa</taxon>
        <taxon>Arthropoda</taxon>
        <taxon>Crustacea</taxon>
        <taxon>Multicrustacea</taxon>
        <taxon>Malacostraca</taxon>
        <taxon>Eumalacostraca</taxon>
        <taxon>Eucarida</taxon>
        <taxon>Decapoda</taxon>
        <taxon>Pleocyemata</taxon>
        <taxon>Brachyura</taxon>
        <taxon>Eubrachyura</taxon>
        <taxon>Portunoidea</taxon>
        <taxon>Portunidae</taxon>
        <taxon>Portuninae</taxon>
        <taxon>Portunus</taxon>
    </lineage>
</organism>
<reference evidence="2 3" key="1">
    <citation type="submission" date="2019-05" db="EMBL/GenBank/DDBJ databases">
        <title>Another draft genome of Portunus trituberculatus and its Hox gene families provides insights of decapod evolution.</title>
        <authorList>
            <person name="Jeong J.-H."/>
            <person name="Song I."/>
            <person name="Kim S."/>
            <person name="Choi T."/>
            <person name="Kim D."/>
            <person name="Ryu S."/>
            <person name="Kim W."/>
        </authorList>
    </citation>
    <scope>NUCLEOTIDE SEQUENCE [LARGE SCALE GENOMIC DNA]</scope>
    <source>
        <tissue evidence="2">Muscle</tissue>
    </source>
</reference>
<dbReference type="OrthoDB" id="443318at2759"/>
<keyword evidence="3" id="KW-1185">Reference proteome</keyword>
<comment type="caution">
    <text evidence="2">The sequence shown here is derived from an EMBL/GenBank/DDBJ whole genome shotgun (WGS) entry which is preliminary data.</text>
</comment>
<proteinExistence type="predicted"/>
<evidence type="ECO:0000313" key="2">
    <source>
        <dbReference type="EMBL" id="MPC59011.1"/>
    </source>
</evidence>
<gene>
    <name evidence="2" type="ORF">E2C01_053027</name>
</gene>
<name>A0A5B7GG13_PORTR</name>
<protein>
    <submittedName>
        <fullName evidence="2">Uncharacterized protein</fullName>
    </submittedName>
</protein>
<dbReference type="Proteomes" id="UP000324222">
    <property type="component" value="Unassembled WGS sequence"/>
</dbReference>
<evidence type="ECO:0000313" key="3">
    <source>
        <dbReference type="Proteomes" id="UP000324222"/>
    </source>
</evidence>
<evidence type="ECO:0000256" key="1">
    <source>
        <dbReference type="SAM" id="MobiDB-lite"/>
    </source>
</evidence>
<accession>A0A5B7GG13</accession>